<comment type="caution">
    <text evidence="1">The sequence shown here is derived from an EMBL/GenBank/DDBJ whole genome shotgun (WGS) entry which is preliminary data.</text>
</comment>
<sequence>MDVSQIFKFDTSCVVLNCDVKTCEHFNAVLRTVFDINNDLSKLVQDWIIKFSEETLTNWIVSRKIINPKRFLFKKINKCQHNEKNKSKSLEMKTRNRSLKCDATILQFLSKKLRKILSKMIIC</sequence>
<accession>A0AAV0YCI0</accession>
<gene>
    <name evidence="1" type="ORF">MEUPH1_LOCUS30214</name>
</gene>
<protein>
    <submittedName>
        <fullName evidence="1">Uncharacterized protein</fullName>
    </submittedName>
</protein>
<evidence type="ECO:0000313" key="1">
    <source>
        <dbReference type="EMBL" id="CAI6376886.1"/>
    </source>
</evidence>
<reference evidence="1 2" key="1">
    <citation type="submission" date="2023-01" db="EMBL/GenBank/DDBJ databases">
        <authorList>
            <person name="Whitehead M."/>
        </authorList>
    </citation>
    <scope>NUCLEOTIDE SEQUENCE [LARGE SCALE GENOMIC DNA]</scope>
</reference>
<evidence type="ECO:0000313" key="2">
    <source>
        <dbReference type="Proteomes" id="UP001160148"/>
    </source>
</evidence>
<dbReference type="EMBL" id="CARXXK010001584">
    <property type="protein sequence ID" value="CAI6376886.1"/>
    <property type="molecule type" value="Genomic_DNA"/>
</dbReference>
<proteinExistence type="predicted"/>
<name>A0AAV0YCI0_9HEMI</name>
<keyword evidence="2" id="KW-1185">Reference proteome</keyword>
<dbReference type="Proteomes" id="UP001160148">
    <property type="component" value="Unassembled WGS sequence"/>
</dbReference>
<organism evidence="1 2">
    <name type="scientific">Macrosiphum euphorbiae</name>
    <name type="common">potato aphid</name>
    <dbReference type="NCBI Taxonomy" id="13131"/>
    <lineage>
        <taxon>Eukaryota</taxon>
        <taxon>Metazoa</taxon>
        <taxon>Ecdysozoa</taxon>
        <taxon>Arthropoda</taxon>
        <taxon>Hexapoda</taxon>
        <taxon>Insecta</taxon>
        <taxon>Pterygota</taxon>
        <taxon>Neoptera</taxon>
        <taxon>Paraneoptera</taxon>
        <taxon>Hemiptera</taxon>
        <taxon>Sternorrhyncha</taxon>
        <taxon>Aphidomorpha</taxon>
        <taxon>Aphidoidea</taxon>
        <taxon>Aphididae</taxon>
        <taxon>Macrosiphini</taxon>
        <taxon>Macrosiphum</taxon>
    </lineage>
</organism>
<dbReference type="AlphaFoldDB" id="A0AAV0YCI0"/>